<dbReference type="EMBL" id="BAAAZN010000001">
    <property type="protein sequence ID" value="GAA3523280.1"/>
    <property type="molecule type" value="Genomic_DNA"/>
</dbReference>
<sequence length="151" mass="16569">MFEQPVAAVIPPRVPQPFANPGTQRTLPRVHPGSLAPGWRYATARIDGSGRLTDRTIQRTLGWPAGTRLTLTSPDGRAVLVRRDDNGPVSLTDRLRFAVPLTLRARCSLRSGDPVLLAANPHRDVLVIYTMPFVDQLLVSAHETMMSGEQP</sequence>
<reference evidence="2" key="1">
    <citation type="journal article" date="2019" name="Int. J. Syst. Evol. Microbiol.">
        <title>The Global Catalogue of Microorganisms (GCM) 10K type strain sequencing project: providing services to taxonomists for standard genome sequencing and annotation.</title>
        <authorList>
            <consortium name="The Broad Institute Genomics Platform"/>
            <consortium name="The Broad Institute Genome Sequencing Center for Infectious Disease"/>
            <person name="Wu L."/>
            <person name="Ma J."/>
        </authorList>
    </citation>
    <scope>NUCLEOTIDE SEQUENCE [LARGE SCALE GENOMIC DNA]</scope>
    <source>
        <strain evidence="2">JCM 16898</strain>
    </source>
</reference>
<proteinExistence type="predicted"/>
<dbReference type="Proteomes" id="UP001500689">
    <property type="component" value="Unassembled WGS sequence"/>
</dbReference>
<protein>
    <submittedName>
        <fullName evidence="1">Uncharacterized protein</fullName>
    </submittedName>
</protein>
<name>A0ABP6UYR9_9PSEU</name>
<evidence type="ECO:0000313" key="2">
    <source>
        <dbReference type="Proteomes" id="UP001500689"/>
    </source>
</evidence>
<gene>
    <name evidence="1" type="ORF">GCM10022222_01580</name>
</gene>
<comment type="caution">
    <text evidence="1">The sequence shown here is derived from an EMBL/GenBank/DDBJ whole genome shotgun (WGS) entry which is preliminary data.</text>
</comment>
<organism evidence="1 2">
    <name type="scientific">Amycolatopsis ultiminotia</name>
    <dbReference type="NCBI Taxonomy" id="543629"/>
    <lineage>
        <taxon>Bacteria</taxon>
        <taxon>Bacillati</taxon>
        <taxon>Actinomycetota</taxon>
        <taxon>Actinomycetes</taxon>
        <taxon>Pseudonocardiales</taxon>
        <taxon>Pseudonocardiaceae</taxon>
        <taxon>Amycolatopsis</taxon>
    </lineage>
</organism>
<evidence type="ECO:0000313" key="1">
    <source>
        <dbReference type="EMBL" id="GAA3523280.1"/>
    </source>
</evidence>
<accession>A0ABP6UYR9</accession>
<keyword evidence="2" id="KW-1185">Reference proteome</keyword>